<dbReference type="InterPro" id="IPR038765">
    <property type="entry name" value="Papain-like_cys_pep_sf"/>
</dbReference>
<accession>A0A9P1FKY9</accession>
<proteinExistence type="inferred from homology"/>
<dbReference type="SMART" id="SM00645">
    <property type="entry name" value="Pept_C1"/>
    <property type="match status" value="2"/>
</dbReference>
<protein>
    <submittedName>
        <fullName evidence="7">Cathepsin Z (Cathepsin Y)</fullName>
    </submittedName>
</protein>
<dbReference type="SUPFAM" id="SSF54001">
    <property type="entry name" value="Cysteine proteinases"/>
    <property type="match status" value="2"/>
</dbReference>
<dbReference type="EMBL" id="CAMXCT020000525">
    <property type="protein sequence ID" value="CAL1133328.1"/>
    <property type="molecule type" value="Genomic_DNA"/>
</dbReference>
<dbReference type="PANTHER" id="PTHR12411">
    <property type="entry name" value="CYSTEINE PROTEASE FAMILY C1-RELATED"/>
    <property type="match status" value="1"/>
</dbReference>
<sequence>MTSIDKNSFTLSALGQQAQSQRQLAAHHSISAVSRDARQNVFITEKHIKPNRLGRESPKVNSIHLSSTLDTNLATTTGLGYGGRSDFTAQKVDPDSIPSNDAMNLMPDGQQFKYKRDPKIVIGTEPRFSLKESTLSKTHKAAFFGRNSPGPAGVGDEFGPKFEVTKARMAMAMPFAHKTKLVWPGMYNNPPEVGPGTFERKDSSIGPQHLSKRKNHSTYSFAKGPKFGRQPATDDVISKYDAARSCFGKQVLHKNRSAPAVGFNHDTRDMRSKTKVCMTKLDEGPRANFTKMHIPMPKLPMERATALRAISKWHAHRTVKAYLEILTALERRLDAGCQFRNLPLVQQLRERVFIPETGFVNATKCRWRSCPGRSAAWYDLSEVYSAEHFAESSQLQRYFTFWLDVPTTLSLEEILEALRALRSSNRLSRWTGHALEEGPTLPRAAALYKELCLALRSHEPMELQAFKDEALIYGASAGRWLKACECLWKMPDRAPEGWSTQREELLTNYGPDPLLKEVFTERLGVPVSVRFDCSWEAPVVPVALQGQPVWILDEAAGDLPQSSLRSEASRTSGDPKAGAEPAPQEPVESDEIVEAKSDSGDAELASEAQPKAAGTEAAVDETCGPVELAKVKGSKVSQEPTAEADSLSDPEGYVESNVQLRGVASDGRQERRQMLEKLAASVKTMSNDRQMVSKSNRVKHRSEVCVDCNPQHDLVKVGHLELPMADVSIPVWVERGQTAAMARLKACRSSQALDRFADLLMAVADLFSVPCRERVHIFEEDSQTVAFNSAALFFNLRFFVEAANLNVTLAAAVLGYPSELLLKSEAVALGVQWRGNATQHSSHEDLPQLETHRSELLSREEAEALGVIWRGNATEHSSHEELPEPNGGYPDAFSWCDKDGVNYCTISLNQHIPQYCGSCWAHGAVSALGDRIKIARKAQGADVQLSVQHMLNCGNAGSCHGGTVDGPYQWIHKISRSGSGISYFTSQPYLACSSGNRAGICPHVDTSCKAENVARTCSTFGEPCVGLDTYPNATISDYGSIRGKAAMMKEIFNRGPISCGIDAGPLLKYTSGIARGWRFLPDHVVSVVGWGTDADEGFYWIVRNSWGEYWGEQGYVRVKGGALALEQQCTWAVPGDYTAPEKDNEVHCYEGGENCQSKSGSSALRGNRPAPVPQRRSKLWKREEVERRGFVWNGNSSNPSSHELLDLPSNGYPAEFSWCNKDGKSYCTISVNQHIPQYCGSCWAQGSMSSLADRIKIARKAEGIDIQLSVQHLMNCGTAGTCNGGEPNSAYQWLKEISDKTGTGISYTTGQPYLACSHDLSSGFCKDADFTCSAANVQRTCATFGKQCVGLAKYPNATVAEYGSIKGKDAMMKEIFNRGPIACNVDANYILNYTTGIVTAKATETDHTISVVGWGTDAKLGLYWIVRNSWGEYWGEQGYFRVQSGALAIEQALFWEGQLRLGDAQRLHRSGEKEPVAMAKSDGKN</sequence>
<evidence type="ECO:0000259" key="4">
    <source>
        <dbReference type="SMART" id="SM00645"/>
    </source>
</evidence>
<dbReference type="Pfam" id="PF00112">
    <property type="entry name" value="Peptidase_C1"/>
    <property type="match status" value="2"/>
</dbReference>
<keyword evidence="8" id="KW-1185">Reference proteome</keyword>
<dbReference type="OrthoDB" id="190265at2759"/>
<reference evidence="6" key="2">
    <citation type="submission" date="2024-04" db="EMBL/GenBank/DDBJ databases">
        <authorList>
            <person name="Chen Y."/>
            <person name="Shah S."/>
            <person name="Dougan E. K."/>
            <person name="Thang M."/>
            <person name="Chan C."/>
        </authorList>
    </citation>
    <scope>NUCLEOTIDE SEQUENCE [LARGE SCALE GENOMIC DNA]</scope>
</reference>
<dbReference type="GO" id="GO:0008234">
    <property type="term" value="F:cysteine-type peptidase activity"/>
    <property type="evidence" value="ECO:0007669"/>
    <property type="project" value="InterPro"/>
</dbReference>
<feature type="compositionally biased region" description="Polar residues" evidence="3">
    <location>
        <begin position="560"/>
        <end position="572"/>
    </location>
</feature>
<dbReference type="EMBL" id="CAMXCT010000525">
    <property type="protein sequence ID" value="CAI3979953.1"/>
    <property type="molecule type" value="Genomic_DNA"/>
</dbReference>
<evidence type="ECO:0000313" key="7">
    <source>
        <dbReference type="EMBL" id="CAL4767265.1"/>
    </source>
</evidence>
<evidence type="ECO:0000313" key="5">
    <source>
        <dbReference type="EMBL" id="CAI3979953.1"/>
    </source>
</evidence>
<reference evidence="5" key="1">
    <citation type="submission" date="2022-10" db="EMBL/GenBank/DDBJ databases">
        <authorList>
            <person name="Chen Y."/>
            <person name="Dougan E. K."/>
            <person name="Chan C."/>
            <person name="Rhodes N."/>
            <person name="Thang M."/>
        </authorList>
    </citation>
    <scope>NUCLEOTIDE SEQUENCE</scope>
</reference>
<evidence type="ECO:0000256" key="1">
    <source>
        <dbReference type="ARBA" id="ARBA00008455"/>
    </source>
</evidence>
<dbReference type="Gene3D" id="3.90.70.10">
    <property type="entry name" value="Cysteine proteinases"/>
    <property type="match status" value="2"/>
</dbReference>
<evidence type="ECO:0000256" key="3">
    <source>
        <dbReference type="SAM" id="MobiDB-lite"/>
    </source>
</evidence>
<feature type="region of interest" description="Disordered" evidence="3">
    <location>
        <begin position="560"/>
        <end position="655"/>
    </location>
</feature>
<feature type="domain" description="Peptidase C1A papain C-terminal" evidence="4">
    <location>
        <begin position="1212"/>
        <end position="1450"/>
    </location>
</feature>
<feature type="domain" description="Peptidase C1A papain C-terminal" evidence="4">
    <location>
        <begin position="889"/>
        <end position="1133"/>
    </location>
</feature>
<comment type="caution">
    <text evidence="5">The sequence shown here is derived from an EMBL/GenBank/DDBJ whole genome shotgun (WGS) entry which is preliminary data.</text>
</comment>
<feature type="region of interest" description="Disordered" evidence="3">
    <location>
        <begin position="1158"/>
        <end position="1177"/>
    </location>
</feature>
<gene>
    <name evidence="5" type="ORF">C1SCF055_LOCUS7870</name>
</gene>
<dbReference type="InterPro" id="IPR013128">
    <property type="entry name" value="Peptidase_C1A"/>
</dbReference>
<name>A0A9P1FKY9_9DINO</name>
<feature type="region of interest" description="Disordered" evidence="3">
    <location>
        <begin position="202"/>
        <end position="225"/>
    </location>
</feature>
<dbReference type="PROSITE" id="PS00640">
    <property type="entry name" value="THIOL_PROTEASE_ASN"/>
    <property type="match status" value="2"/>
</dbReference>
<comment type="similarity">
    <text evidence="1">Belongs to the peptidase C1 family.</text>
</comment>
<keyword evidence="2" id="KW-0865">Zymogen</keyword>
<dbReference type="Proteomes" id="UP001152797">
    <property type="component" value="Unassembled WGS sequence"/>
</dbReference>
<evidence type="ECO:0000256" key="2">
    <source>
        <dbReference type="ARBA" id="ARBA00023145"/>
    </source>
</evidence>
<dbReference type="InterPro" id="IPR000668">
    <property type="entry name" value="Peptidase_C1A_C"/>
</dbReference>
<dbReference type="GO" id="GO:0006508">
    <property type="term" value="P:proteolysis"/>
    <property type="evidence" value="ECO:0007669"/>
    <property type="project" value="InterPro"/>
</dbReference>
<dbReference type="EMBL" id="CAMXCT030000525">
    <property type="protein sequence ID" value="CAL4767265.1"/>
    <property type="molecule type" value="Genomic_DNA"/>
</dbReference>
<evidence type="ECO:0000313" key="6">
    <source>
        <dbReference type="EMBL" id="CAL1133328.1"/>
    </source>
</evidence>
<dbReference type="InterPro" id="IPR025661">
    <property type="entry name" value="Pept_asp_AS"/>
</dbReference>
<evidence type="ECO:0000313" key="8">
    <source>
        <dbReference type="Proteomes" id="UP001152797"/>
    </source>
</evidence>
<organism evidence="5">
    <name type="scientific">Cladocopium goreaui</name>
    <dbReference type="NCBI Taxonomy" id="2562237"/>
    <lineage>
        <taxon>Eukaryota</taxon>
        <taxon>Sar</taxon>
        <taxon>Alveolata</taxon>
        <taxon>Dinophyceae</taxon>
        <taxon>Suessiales</taxon>
        <taxon>Symbiodiniaceae</taxon>
        <taxon>Cladocopium</taxon>
    </lineage>
</organism>